<evidence type="ECO:0000256" key="1">
    <source>
        <dbReference type="ARBA" id="ARBA00023254"/>
    </source>
</evidence>
<dbReference type="AlphaFoldDB" id="A0A6A5KQQ2"/>
<dbReference type="SUPFAM" id="SSF48452">
    <property type="entry name" value="TPR-like"/>
    <property type="match status" value="1"/>
</dbReference>
<organism evidence="3 4">
    <name type="scientific">Decorospora gaudefroyi</name>
    <dbReference type="NCBI Taxonomy" id="184978"/>
    <lineage>
        <taxon>Eukaryota</taxon>
        <taxon>Fungi</taxon>
        <taxon>Dikarya</taxon>
        <taxon>Ascomycota</taxon>
        <taxon>Pezizomycotina</taxon>
        <taxon>Dothideomycetes</taxon>
        <taxon>Pleosporomycetidae</taxon>
        <taxon>Pleosporales</taxon>
        <taxon>Pleosporineae</taxon>
        <taxon>Pleosporaceae</taxon>
        <taxon>Decorospora</taxon>
    </lineage>
</organism>
<dbReference type="Pfam" id="PF08631">
    <property type="entry name" value="SPO22"/>
    <property type="match status" value="1"/>
</dbReference>
<keyword evidence="4" id="KW-1185">Reference proteome</keyword>
<sequence>MPPVQPSVKAEREKKLKSVLAFASTLTKRLEAGCDTTLADDLHTQIRGLPLQASSAVTAKRDELEKLGTDLWNLCTRLRRGQSDREGASKEAATRRLPTLPLLRAFAFLLLDTAGGQGTNGRQRKSCIRLIKVALKAARVSIESNQLSTATKVLERAAEYQQVLSSGGEGEDGEETKLADGLRVEYYAMRTMLAWRQDRMDTAEHMFTKCKQLTAALTPATAENFADLLYEMGKAMLAKRNYEVAARWLERAYDVLGEQDLEMLSLEVGELRLSTMQSIVQAYMKLKTPDALEKAWQMVKLMEADFGDKMIVSLLKIELLSDAKTIDTTEFYNGKRIVLLRMIRIVVLNDTNFKTIMHHINKLKEHSNVTACKALDDLIDTRLFREENQTWIEKAVITRIWIGTTNNFAENTLEQLHELFDTLEQSPKVTLSAPATHAAQTLLWKKVEAACAQERHGVAEAWCRICLHPIFGKAGAQNQAKVSRKIIQCALLRHDYAAARDVYAKMQQSGRDESVTRYLMYKVGLKSGDVDFANECLDYVCRSSAKDATLLYACVMEAQSTGDKRQAIRALEKVLDKYDHGAPAGIHLPALLRCTARMLQSELTKDGNVDSDILNQLCTVFEGACHQAKASRSRPSNPAKELFTAQEFEWFSKNTYNLSLKYCAEVPPAFLVKLLNCCIEFIKLLKEKDHQASEGDLCLRLVFCEFLATCTYTTLARAEEHIPQSSQYYLEVRKHSQEFRRAAAEGTDKLVGSAQAEIVSKHFQVVKLELEAVLKLERWDELDDLFDQCWKYKSPDHYETLADLVLVIHSSIVEAELDLKYQSKTLSVLQKIINLTCRQPTNDVTKLSRWLRCLFNLSLNHDEKLSLKCIEEVTHLAAKKQGCFRPIPTISGLGTPPPSSSPPKDLSHAGLADDVTKEHERYPKTELEWLATTTFNRAVDFYLQEDDDKAKLWADKAFVIAQWMDDDGVTRDFLMARFSDLKFSAQ</sequence>
<dbReference type="Proteomes" id="UP000800040">
    <property type="component" value="Unassembled WGS sequence"/>
</dbReference>
<dbReference type="GO" id="GO:0051321">
    <property type="term" value="P:meiotic cell cycle"/>
    <property type="evidence" value="ECO:0007669"/>
    <property type="project" value="UniProtKB-KW"/>
</dbReference>
<dbReference type="PANTHER" id="PTHR40375:SF2">
    <property type="entry name" value="SPORULATION-SPECIFIC PROTEIN 22"/>
    <property type="match status" value="1"/>
</dbReference>
<dbReference type="PANTHER" id="PTHR40375">
    <property type="entry name" value="SPORULATION-SPECIFIC PROTEIN 22"/>
    <property type="match status" value="1"/>
</dbReference>
<evidence type="ECO:0000313" key="4">
    <source>
        <dbReference type="Proteomes" id="UP000800040"/>
    </source>
</evidence>
<dbReference type="InterPro" id="IPR039057">
    <property type="entry name" value="Spo22/ZIP4"/>
</dbReference>
<dbReference type="InterPro" id="IPR011990">
    <property type="entry name" value="TPR-like_helical_dom_sf"/>
</dbReference>
<protein>
    <recommendedName>
        <fullName evidence="2">Protein ZIP4 homolog</fullName>
    </recommendedName>
</protein>
<evidence type="ECO:0000256" key="2">
    <source>
        <dbReference type="ARBA" id="ARBA00031845"/>
    </source>
</evidence>
<keyword evidence="1" id="KW-0469">Meiosis</keyword>
<accession>A0A6A5KQQ2</accession>
<evidence type="ECO:0000313" key="3">
    <source>
        <dbReference type="EMBL" id="KAF1835983.1"/>
    </source>
</evidence>
<proteinExistence type="predicted"/>
<dbReference type="EMBL" id="ML975279">
    <property type="protein sequence ID" value="KAF1835983.1"/>
    <property type="molecule type" value="Genomic_DNA"/>
</dbReference>
<dbReference type="Gene3D" id="1.25.40.10">
    <property type="entry name" value="Tetratricopeptide repeat domain"/>
    <property type="match status" value="2"/>
</dbReference>
<dbReference type="GO" id="GO:0090173">
    <property type="term" value="P:regulation of synaptonemal complex assembly"/>
    <property type="evidence" value="ECO:0007669"/>
    <property type="project" value="InterPro"/>
</dbReference>
<reference evidence="3" key="1">
    <citation type="submission" date="2020-01" db="EMBL/GenBank/DDBJ databases">
        <authorList>
            <consortium name="DOE Joint Genome Institute"/>
            <person name="Haridas S."/>
            <person name="Albert R."/>
            <person name="Binder M."/>
            <person name="Bloem J."/>
            <person name="Labutti K."/>
            <person name="Salamov A."/>
            <person name="Andreopoulos B."/>
            <person name="Baker S.E."/>
            <person name="Barry K."/>
            <person name="Bills G."/>
            <person name="Bluhm B.H."/>
            <person name="Cannon C."/>
            <person name="Castanera R."/>
            <person name="Culley D.E."/>
            <person name="Daum C."/>
            <person name="Ezra D."/>
            <person name="Gonzalez J.B."/>
            <person name="Henrissat B."/>
            <person name="Kuo A."/>
            <person name="Liang C."/>
            <person name="Lipzen A."/>
            <person name="Lutzoni F."/>
            <person name="Magnuson J."/>
            <person name="Mondo S."/>
            <person name="Nolan M."/>
            <person name="Ohm R."/>
            <person name="Pangilinan J."/>
            <person name="Park H.-J."/>
            <person name="Ramirez L."/>
            <person name="Alfaro M."/>
            <person name="Sun H."/>
            <person name="Tritt A."/>
            <person name="Yoshinaga Y."/>
            <person name="Zwiers L.-H."/>
            <person name="Turgeon B.G."/>
            <person name="Goodwin S.B."/>
            <person name="Spatafora J.W."/>
            <person name="Crous P.W."/>
            <person name="Grigoriev I.V."/>
        </authorList>
    </citation>
    <scope>NUCLEOTIDE SEQUENCE</scope>
    <source>
        <strain evidence="3">P77</strain>
    </source>
</reference>
<dbReference type="OrthoDB" id="65716at2759"/>
<gene>
    <name evidence="3" type="ORF">BDW02DRAFT_494640</name>
</gene>
<dbReference type="InterPro" id="IPR013940">
    <property type="entry name" value="Spo22/ZIP4/TEX11"/>
</dbReference>
<name>A0A6A5KQQ2_9PLEO</name>